<gene>
    <name evidence="1" type="ORF">NCTC12961_02509</name>
</gene>
<reference evidence="1 2" key="1">
    <citation type="submission" date="2018-06" db="EMBL/GenBank/DDBJ databases">
        <authorList>
            <consortium name="Pathogen Informatics"/>
            <person name="Doyle S."/>
        </authorList>
    </citation>
    <scope>NUCLEOTIDE SEQUENCE [LARGE SCALE GENOMIC DNA]</scope>
    <source>
        <strain evidence="1 2">NCTC12961</strain>
    </source>
</reference>
<name>A0A2X4UGY5_SERPL</name>
<accession>A0A2X4UGY5</accession>
<proteinExistence type="predicted"/>
<dbReference type="Proteomes" id="UP000248897">
    <property type="component" value="Chromosome 1"/>
</dbReference>
<protein>
    <submittedName>
        <fullName evidence="1">Uncharacterized protein</fullName>
    </submittedName>
</protein>
<evidence type="ECO:0000313" key="2">
    <source>
        <dbReference type="Proteomes" id="UP000248897"/>
    </source>
</evidence>
<sequence length="248" mass="28220">MRSRRRQPDVGAVDRAGVVAGQKRHYRRHFFRLCRTPQRNALVELVADLLRPAIGHIGFHQARAHRVHAHTVTAVIQRHGTRQVDHRPFRRAVICRAPVATQAGDRGGVNDTALGFQQIRHGEFGTEHYAVDIHPSDASPVGHAGFQHCTRHVHAGIVQQHVDAAQFCRHLVHHFFNRNRVGNVDVYRQRPAFRQRGGNGIYRVLRPVRQHHHSALGRKSACRRFPHPIACAGDHYHFIVETHETSSM</sequence>
<dbReference type="EMBL" id="LS483469">
    <property type="protein sequence ID" value="SQI37929.1"/>
    <property type="molecule type" value="Genomic_DNA"/>
</dbReference>
<organism evidence="1 2">
    <name type="scientific">Serratia plymuthica</name>
    <dbReference type="NCBI Taxonomy" id="82996"/>
    <lineage>
        <taxon>Bacteria</taxon>
        <taxon>Pseudomonadati</taxon>
        <taxon>Pseudomonadota</taxon>
        <taxon>Gammaproteobacteria</taxon>
        <taxon>Enterobacterales</taxon>
        <taxon>Yersiniaceae</taxon>
        <taxon>Serratia</taxon>
    </lineage>
</organism>
<evidence type="ECO:0000313" key="1">
    <source>
        <dbReference type="EMBL" id="SQI37929.1"/>
    </source>
</evidence>
<dbReference type="AlphaFoldDB" id="A0A2X4UGY5"/>